<evidence type="ECO:0000256" key="1">
    <source>
        <dbReference type="SAM" id="MobiDB-lite"/>
    </source>
</evidence>
<proteinExistence type="predicted"/>
<evidence type="ECO:0000313" key="3">
    <source>
        <dbReference type="EMBL" id="QDH23032.1"/>
    </source>
</evidence>
<dbReference type="RefSeq" id="WP_141449569.1">
    <property type="nucleotide sequence ID" value="NZ_CP041217.1"/>
</dbReference>
<keyword evidence="2" id="KW-0812">Transmembrane</keyword>
<dbReference type="KEGG" id="saca:FFV09_20560"/>
<accession>A0A4Y6UZ52</accession>
<name>A0A4Y6UZ52_SACBS</name>
<organism evidence="3 4">
    <name type="scientific">Saccharibacillus brassicae</name>
    <dbReference type="NCBI Taxonomy" id="2583377"/>
    <lineage>
        <taxon>Bacteria</taxon>
        <taxon>Bacillati</taxon>
        <taxon>Bacillota</taxon>
        <taxon>Bacilli</taxon>
        <taxon>Bacillales</taxon>
        <taxon>Paenibacillaceae</taxon>
        <taxon>Saccharibacillus</taxon>
    </lineage>
</organism>
<evidence type="ECO:0000256" key="2">
    <source>
        <dbReference type="SAM" id="Phobius"/>
    </source>
</evidence>
<reference evidence="3 4" key="1">
    <citation type="submission" date="2019-06" db="EMBL/GenBank/DDBJ databases">
        <title>Saccharibacillus brassicae sp. nov., an endophytic bacterium isolated from Chinese cabbage seeds (Brassica pekinensis).</title>
        <authorList>
            <person name="Jiang L."/>
            <person name="Lee J."/>
            <person name="Kim S.W."/>
        </authorList>
    </citation>
    <scope>NUCLEOTIDE SEQUENCE [LARGE SCALE GENOMIC DNA]</scope>
    <source>
        <strain evidence="4">KCTC 43072 / ATSA2</strain>
    </source>
</reference>
<feature type="compositionally biased region" description="Polar residues" evidence="1">
    <location>
        <begin position="88"/>
        <end position="97"/>
    </location>
</feature>
<feature type="transmembrane region" description="Helical" evidence="2">
    <location>
        <begin position="115"/>
        <end position="137"/>
    </location>
</feature>
<feature type="compositionally biased region" description="Low complexity" evidence="1">
    <location>
        <begin position="43"/>
        <end position="53"/>
    </location>
</feature>
<sequence length="396" mass="42686">MNKLNSGERENERNLANEAWMKMEETLRHEPVNPAWATWTERAAQASASNGAAPTDDNRSRHGQSANEPDAKQVPSLLAASEAPSGAQPRTSGSDGSTDAAPPVSFPADRRRRKLMVRFAAAAAAAVVIVTAVTPAGNQALAGILNKFTIQDVVLVQESDLENMVQMVYGTGENRESVNKYGSFVSTALENGFDPDASAEEIRAGLGYAPITAVQGRTGSLNASLGSKTEMKLHVAEVNETLKRLGAEHLFPQEADGKAITLTYPSSVMYNFGTADGWAQLTQSEMPTVQFDPSFPVEDTMDAVINFPYLPGELRESLQQVAVSDGRLPLPMYADGQAQSLDFSGVKVTYAQSESGRSRTAFWVKNGQLFEFDAHDSFPGGEEGFLDFVKGLTAQW</sequence>
<evidence type="ECO:0000313" key="4">
    <source>
        <dbReference type="Proteomes" id="UP000316968"/>
    </source>
</evidence>
<dbReference type="AlphaFoldDB" id="A0A4Y6UZ52"/>
<keyword evidence="2" id="KW-0472">Membrane</keyword>
<keyword evidence="4" id="KW-1185">Reference proteome</keyword>
<gene>
    <name evidence="3" type="ORF">FFV09_20560</name>
</gene>
<protein>
    <recommendedName>
        <fullName evidence="5">DUF4367 domain-containing protein</fullName>
    </recommendedName>
</protein>
<dbReference type="Proteomes" id="UP000316968">
    <property type="component" value="Chromosome"/>
</dbReference>
<dbReference type="EMBL" id="CP041217">
    <property type="protein sequence ID" value="QDH23032.1"/>
    <property type="molecule type" value="Genomic_DNA"/>
</dbReference>
<keyword evidence="2" id="KW-1133">Transmembrane helix</keyword>
<feature type="region of interest" description="Disordered" evidence="1">
    <location>
        <begin position="32"/>
        <end position="107"/>
    </location>
</feature>
<dbReference type="OrthoDB" id="2547978at2"/>
<evidence type="ECO:0008006" key="5">
    <source>
        <dbReference type="Google" id="ProtNLM"/>
    </source>
</evidence>